<dbReference type="EnsemblPlants" id="HORVU.MOREX.r3.7HG0736210.1">
    <property type="protein sequence ID" value="HORVU.MOREX.r3.7HG0736210.1"/>
    <property type="gene ID" value="HORVU.MOREX.r3.7HG0736210"/>
</dbReference>
<dbReference type="Gene3D" id="3.30.420.40">
    <property type="match status" value="2"/>
</dbReference>
<organism evidence="4 5">
    <name type="scientific">Hordeum vulgare subsp. vulgare</name>
    <name type="common">Domesticated barley</name>
    <dbReference type="NCBI Taxonomy" id="112509"/>
    <lineage>
        <taxon>Eukaryota</taxon>
        <taxon>Viridiplantae</taxon>
        <taxon>Streptophyta</taxon>
        <taxon>Embryophyta</taxon>
        <taxon>Tracheophyta</taxon>
        <taxon>Spermatophyta</taxon>
        <taxon>Magnoliopsida</taxon>
        <taxon>Liliopsida</taxon>
        <taxon>Poales</taxon>
        <taxon>Poaceae</taxon>
        <taxon>BOP clade</taxon>
        <taxon>Pooideae</taxon>
        <taxon>Triticodae</taxon>
        <taxon>Triticeae</taxon>
        <taxon>Hordeinae</taxon>
        <taxon>Hordeum</taxon>
    </lineage>
</organism>
<name>A0A8I7BJX3_HORVV</name>
<dbReference type="GO" id="GO:0005524">
    <property type="term" value="F:ATP binding"/>
    <property type="evidence" value="ECO:0007669"/>
    <property type="project" value="UniProtKB-KW"/>
</dbReference>
<sequence>MASCLLPLGVLLLIAAASGAAAFRTGNTTAIHIGNTKACISGYGGAEDPGMSYKLCIPSWVAFTPNGTLSGEAALNHAAVSPGTAVSGFKRVLGSRIFEDVVKREMELVPYKLVETQDGRCAIQIETEEGGAKDIAADQVAGILVSKLKRMAEAHLGRKIRNVLVTVPWHSRDYQRHLLTTAARLHGGFSATRYVDEHVAAAAAHGHHDKAREGKVILVFHMGGRTTHATMFKFQDGTAHLIGAARHDAHLGGEDLTGRLVDHFVKLIREKHRRDLRRDDGALRELRAACERAKKALTYWDATLVKAESLLDGADFFEPLTRAEFEELNHDLLARATGMVDQLVTWRWHHTPGRWDSVDEVILVGGSVSIPKILAFFRDYFHGREPIVEEEAATRGAALLSRPESAMFTYDNCDSYYCRGSPLEVINKRDCLELSRLRLCYVSVE</sequence>
<keyword evidence="5" id="KW-1185">Reference proteome</keyword>
<keyword evidence="2" id="KW-0067">ATP-binding</keyword>
<keyword evidence="1" id="KW-0547">Nucleotide-binding</keyword>
<protein>
    <submittedName>
        <fullName evidence="4">Uncharacterized protein</fullName>
    </submittedName>
</protein>
<dbReference type="InterPro" id="IPR043129">
    <property type="entry name" value="ATPase_NBD"/>
</dbReference>
<reference evidence="4" key="2">
    <citation type="submission" date="2020-10" db="EMBL/GenBank/DDBJ databases">
        <authorList>
            <person name="Scholz U."/>
            <person name="Mascher M."/>
            <person name="Fiebig A."/>
        </authorList>
    </citation>
    <scope>NUCLEOTIDE SEQUENCE [LARGE SCALE GENOMIC DNA]</scope>
    <source>
        <strain evidence="4">cv. Morex</strain>
    </source>
</reference>
<dbReference type="FunFam" id="3.90.640.10:FF:000030">
    <property type="entry name" value="Heat shock protein HSP70"/>
    <property type="match status" value="1"/>
</dbReference>
<proteinExistence type="predicted"/>
<dbReference type="Pfam" id="PF00012">
    <property type="entry name" value="HSP70"/>
    <property type="match status" value="1"/>
</dbReference>
<dbReference type="Gramene" id="HORVU.MOREX.r3.7HG0736210.1">
    <property type="protein sequence ID" value="HORVU.MOREX.r3.7HG0736210.1"/>
    <property type="gene ID" value="HORVU.MOREX.r3.7HG0736210"/>
</dbReference>
<evidence type="ECO:0000313" key="4">
    <source>
        <dbReference type="EnsemblPlants" id="HORVU.MOREX.r3.7HG0736210.1"/>
    </source>
</evidence>
<dbReference type="PRINTS" id="PR00301">
    <property type="entry name" value="HEATSHOCK70"/>
</dbReference>
<reference evidence="5" key="1">
    <citation type="journal article" date="2012" name="Nature">
        <title>A physical, genetic and functional sequence assembly of the barley genome.</title>
        <authorList>
            <consortium name="The International Barley Genome Sequencing Consortium"/>
            <person name="Mayer K.F."/>
            <person name="Waugh R."/>
            <person name="Brown J.W."/>
            <person name="Schulman A."/>
            <person name="Langridge P."/>
            <person name="Platzer M."/>
            <person name="Fincher G.B."/>
            <person name="Muehlbauer G.J."/>
            <person name="Sato K."/>
            <person name="Close T.J."/>
            <person name="Wise R.P."/>
            <person name="Stein N."/>
        </authorList>
    </citation>
    <scope>NUCLEOTIDE SEQUENCE [LARGE SCALE GENOMIC DNA]</scope>
    <source>
        <strain evidence="5">cv. Morex</strain>
    </source>
</reference>
<keyword evidence="3" id="KW-0732">Signal</keyword>
<reference evidence="4" key="3">
    <citation type="submission" date="2022-01" db="UniProtKB">
        <authorList>
            <consortium name="EnsemblPlants"/>
        </authorList>
    </citation>
    <scope>IDENTIFICATION</scope>
    <source>
        <strain evidence="4">subsp. vulgare</strain>
    </source>
</reference>
<dbReference type="Gene3D" id="3.90.640.10">
    <property type="entry name" value="Actin, Chain A, domain 4"/>
    <property type="match status" value="1"/>
</dbReference>
<accession>A0A8I7BJX3</accession>
<evidence type="ECO:0000256" key="2">
    <source>
        <dbReference type="ARBA" id="ARBA00022840"/>
    </source>
</evidence>
<feature type="signal peptide" evidence="3">
    <location>
        <begin position="1"/>
        <end position="22"/>
    </location>
</feature>
<feature type="chain" id="PRO_5035231324" evidence="3">
    <location>
        <begin position="23"/>
        <end position="445"/>
    </location>
</feature>
<evidence type="ECO:0000313" key="5">
    <source>
        <dbReference type="Proteomes" id="UP000011116"/>
    </source>
</evidence>
<evidence type="ECO:0000256" key="1">
    <source>
        <dbReference type="ARBA" id="ARBA00022741"/>
    </source>
</evidence>
<dbReference type="SUPFAM" id="SSF53067">
    <property type="entry name" value="Actin-like ATPase domain"/>
    <property type="match status" value="2"/>
</dbReference>
<dbReference type="Proteomes" id="UP000011116">
    <property type="component" value="Chromosome 7H"/>
</dbReference>
<dbReference type="InterPro" id="IPR013126">
    <property type="entry name" value="Hsp_70_fam"/>
</dbReference>
<dbReference type="SMR" id="A0A8I7BJX3"/>
<dbReference type="GO" id="GO:0140662">
    <property type="term" value="F:ATP-dependent protein folding chaperone"/>
    <property type="evidence" value="ECO:0007669"/>
    <property type="project" value="InterPro"/>
</dbReference>
<dbReference type="PANTHER" id="PTHR45639">
    <property type="entry name" value="HSC70CB, ISOFORM G-RELATED"/>
    <property type="match status" value="1"/>
</dbReference>
<dbReference type="Gramene" id="HORVU.MOREX.r2.7HG0610690.1">
    <property type="protein sequence ID" value="HORVU.MOREX.r2.7HG0610690.1"/>
    <property type="gene ID" value="HORVU.MOREX.r2.7HG0610690"/>
</dbReference>
<dbReference type="PANTHER" id="PTHR45639:SF34">
    <property type="entry name" value="CHAPERONE PROTEIN DNAK"/>
    <property type="match status" value="1"/>
</dbReference>
<dbReference type="Gene3D" id="3.30.30.30">
    <property type="match status" value="1"/>
</dbReference>
<dbReference type="AlphaFoldDB" id="A0A8I7BJX3"/>
<dbReference type="GO" id="GO:0034663">
    <property type="term" value="C:endoplasmic reticulum chaperone complex"/>
    <property type="evidence" value="ECO:0000318"/>
    <property type="project" value="GO_Central"/>
</dbReference>
<dbReference type="GO" id="GO:0000774">
    <property type="term" value="F:adenyl-nucleotide exchange factor activity"/>
    <property type="evidence" value="ECO:0000318"/>
    <property type="project" value="GO_Central"/>
</dbReference>
<evidence type="ECO:0000256" key="3">
    <source>
        <dbReference type="SAM" id="SignalP"/>
    </source>
</evidence>